<keyword evidence="3" id="KW-1185">Reference proteome</keyword>
<dbReference type="RefSeq" id="WP_379689296.1">
    <property type="nucleotide sequence ID" value="NZ_JBHLYW010000007.1"/>
</dbReference>
<comment type="caution">
    <text evidence="2">The sequence shown here is derived from an EMBL/GenBank/DDBJ whole genome shotgun (WGS) entry which is preliminary data.</text>
</comment>
<evidence type="ECO:0000313" key="3">
    <source>
        <dbReference type="Proteomes" id="UP001589734"/>
    </source>
</evidence>
<proteinExistence type="predicted"/>
<gene>
    <name evidence="2" type="ORF">ACFFLS_08610</name>
</gene>
<feature type="domain" description="AAA+ ATPase" evidence="1">
    <location>
        <begin position="34"/>
        <end position="315"/>
    </location>
</feature>
<dbReference type="SUPFAM" id="SSF52540">
    <property type="entry name" value="P-loop containing nucleoside triphosphate hydrolases"/>
    <property type="match status" value="1"/>
</dbReference>
<protein>
    <submittedName>
        <fullName evidence="2">AAA family ATPase</fullName>
    </submittedName>
</protein>
<dbReference type="InterPro" id="IPR003959">
    <property type="entry name" value="ATPase_AAA_core"/>
</dbReference>
<dbReference type="Gene3D" id="3.40.50.300">
    <property type="entry name" value="P-loop containing nucleotide triphosphate hydrolases"/>
    <property type="match status" value="1"/>
</dbReference>
<dbReference type="InterPro" id="IPR051396">
    <property type="entry name" value="Bact_Antivir_Def_Nuclease"/>
</dbReference>
<organism evidence="2 3">
    <name type="scientific">Flavobacterium procerum</name>
    <dbReference type="NCBI Taxonomy" id="1455569"/>
    <lineage>
        <taxon>Bacteria</taxon>
        <taxon>Pseudomonadati</taxon>
        <taxon>Bacteroidota</taxon>
        <taxon>Flavobacteriia</taxon>
        <taxon>Flavobacteriales</taxon>
        <taxon>Flavobacteriaceae</taxon>
        <taxon>Flavobacterium</taxon>
    </lineage>
</organism>
<name>A0ABV6BNR9_9FLAO</name>
<dbReference type="PANTHER" id="PTHR43581">
    <property type="entry name" value="ATP/GTP PHOSPHATASE"/>
    <property type="match status" value="1"/>
</dbReference>
<sequence>MKRKIQKIEFKKSEVFKDDSKLTFFDENSTEVEIPKIIFLVGNNGSGKTSILNYLYNGLAEGKQGYYGSTELKKGTKFNLWITNENPEIEVIVEQSGIRSSKYPENIKIIFDEVNTTFNIEKITSVTALTADEDINPKERASDLGKMIPQLLANIKAEDDAYIADYISEHNNIPNYTKKLDRFTNAFDKMYAGTKSFKKILNEDGEKKIIFIDNLGNEVNMSSFSTGEKQIVFRVGNLLKNLNNLENGIILIDEPETSLHPKWQRKYIEFLLNTFEGLDIQFIIATHSPYILQGIKEGESIAIKIDRNKIDENGNNILEIGEKIGYYPHSLKNPSINLINYLAYGILDELLHIELFTALEVKNNVNYNALKSILNNNTTIPQKNHTATVRYGGINIGDTISESLPVFIRNSLHHPDERARSYSQEELETSINIMLDLIE</sequence>
<dbReference type="InterPro" id="IPR003593">
    <property type="entry name" value="AAA+_ATPase"/>
</dbReference>
<dbReference type="Pfam" id="PF13304">
    <property type="entry name" value="AAA_21"/>
    <property type="match status" value="1"/>
</dbReference>
<evidence type="ECO:0000259" key="1">
    <source>
        <dbReference type="SMART" id="SM00382"/>
    </source>
</evidence>
<accession>A0ABV6BNR9</accession>
<evidence type="ECO:0000313" key="2">
    <source>
        <dbReference type="EMBL" id="MFC0077100.1"/>
    </source>
</evidence>
<dbReference type="EMBL" id="JBHLYW010000007">
    <property type="protein sequence ID" value="MFC0077100.1"/>
    <property type="molecule type" value="Genomic_DNA"/>
</dbReference>
<dbReference type="InterPro" id="IPR027417">
    <property type="entry name" value="P-loop_NTPase"/>
</dbReference>
<dbReference type="PANTHER" id="PTHR43581:SF2">
    <property type="entry name" value="EXCINUCLEASE ATPASE SUBUNIT"/>
    <property type="match status" value="1"/>
</dbReference>
<reference evidence="2 3" key="1">
    <citation type="submission" date="2024-09" db="EMBL/GenBank/DDBJ databases">
        <authorList>
            <person name="Sun Q."/>
            <person name="Mori K."/>
        </authorList>
    </citation>
    <scope>NUCLEOTIDE SEQUENCE [LARGE SCALE GENOMIC DNA]</scope>
    <source>
        <strain evidence="2 3">CGMCC 1.12926</strain>
    </source>
</reference>
<dbReference type="SMART" id="SM00382">
    <property type="entry name" value="AAA"/>
    <property type="match status" value="1"/>
</dbReference>
<dbReference type="Proteomes" id="UP001589734">
    <property type="component" value="Unassembled WGS sequence"/>
</dbReference>